<keyword evidence="1" id="KW-0812">Transmembrane</keyword>
<organism evidence="3 4">
    <name type="scientific">Chloroherpeton thalassium (strain ATCC 35110 / GB-78)</name>
    <dbReference type="NCBI Taxonomy" id="517418"/>
    <lineage>
        <taxon>Bacteria</taxon>
        <taxon>Pseudomonadati</taxon>
        <taxon>Chlorobiota</taxon>
        <taxon>Chlorobiia</taxon>
        <taxon>Chlorobiales</taxon>
        <taxon>Chloroherpetonaceae</taxon>
        <taxon>Chloroherpeton</taxon>
    </lineage>
</organism>
<evidence type="ECO:0000259" key="2">
    <source>
        <dbReference type="PROSITE" id="PS50125"/>
    </source>
</evidence>
<feature type="transmembrane region" description="Helical" evidence="1">
    <location>
        <begin position="47"/>
        <end position="69"/>
    </location>
</feature>
<dbReference type="PANTHER" id="PTHR43081:SF1">
    <property type="entry name" value="ADENYLATE CYCLASE, TERMINAL-DIFFERENTIATION SPECIFIC"/>
    <property type="match status" value="1"/>
</dbReference>
<dbReference type="OrthoDB" id="9768499at2"/>
<dbReference type="PROSITE" id="PS50125">
    <property type="entry name" value="GUANYLATE_CYCLASE_2"/>
    <property type="match status" value="1"/>
</dbReference>
<keyword evidence="1" id="KW-0472">Membrane</keyword>
<dbReference type="GO" id="GO:0004016">
    <property type="term" value="F:adenylate cyclase activity"/>
    <property type="evidence" value="ECO:0007669"/>
    <property type="project" value="UniProtKB-ARBA"/>
</dbReference>
<feature type="domain" description="Guanylate cyclase" evidence="2">
    <location>
        <begin position="177"/>
        <end position="306"/>
    </location>
</feature>
<dbReference type="GO" id="GO:0009190">
    <property type="term" value="P:cyclic nucleotide biosynthetic process"/>
    <property type="evidence" value="ECO:0007669"/>
    <property type="project" value="InterPro"/>
</dbReference>
<dbReference type="KEGG" id="cts:Ctha_2658"/>
<gene>
    <name evidence="3" type="ordered locus">Ctha_2658</name>
</gene>
<dbReference type="eggNOG" id="COG2114">
    <property type="taxonomic scope" value="Bacteria"/>
</dbReference>
<dbReference type="Gene3D" id="3.30.70.1230">
    <property type="entry name" value="Nucleotide cyclase"/>
    <property type="match status" value="1"/>
</dbReference>
<dbReference type="InterPro" id="IPR050697">
    <property type="entry name" value="Adenylyl/Guanylyl_Cyclase_3/4"/>
</dbReference>
<dbReference type="HOGENOM" id="CLU_055425_1_0_10"/>
<evidence type="ECO:0000313" key="3">
    <source>
        <dbReference type="EMBL" id="ACF15107.1"/>
    </source>
</evidence>
<dbReference type="PANTHER" id="PTHR43081">
    <property type="entry name" value="ADENYLATE CYCLASE, TERMINAL-DIFFERENTIATION SPECIFIC-RELATED"/>
    <property type="match status" value="1"/>
</dbReference>
<feature type="transmembrane region" description="Helical" evidence="1">
    <location>
        <begin position="81"/>
        <end position="103"/>
    </location>
</feature>
<name>B3QYN4_CHLT3</name>
<dbReference type="RefSeq" id="WP_012501189.1">
    <property type="nucleotide sequence ID" value="NC_011026.1"/>
</dbReference>
<reference evidence="3 4" key="1">
    <citation type="submission" date="2008-06" db="EMBL/GenBank/DDBJ databases">
        <title>Complete sequence of Chloroherpeton thalassium ATCC 35110.</title>
        <authorList>
            <consortium name="US DOE Joint Genome Institute"/>
            <person name="Lucas S."/>
            <person name="Copeland A."/>
            <person name="Lapidus A."/>
            <person name="Glavina del Rio T."/>
            <person name="Dalin E."/>
            <person name="Tice H."/>
            <person name="Bruce D."/>
            <person name="Goodwin L."/>
            <person name="Pitluck S."/>
            <person name="Schmutz J."/>
            <person name="Larimer F."/>
            <person name="Land M."/>
            <person name="Hauser L."/>
            <person name="Kyrpides N."/>
            <person name="Mikhailova N."/>
            <person name="Liu Z."/>
            <person name="Li T."/>
            <person name="Zhao F."/>
            <person name="Overmann J."/>
            <person name="Bryant D.A."/>
            <person name="Richardson P."/>
        </authorList>
    </citation>
    <scope>NUCLEOTIDE SEQUENCE [LARGE SCALE GENOMIC DNA]</scope>
    <source>
        <strain evidence="4">ATCC 35110 / GB-78</strain>
    </source>
</reference>
<feature type="transmembrane region" description="Helical" evidence="1">
    <location>
        <begin position="12"/>
        <end position="35"/>
    </location>
</feature>
<dbReference type="InterPro" id="IPR029787">
    <property type="entry name" value="Nucleotide_cyclase"/>
</dbReference>
<accession>B3QYN4</accession>
<dbReference type="CDD" id="cd07302">
    <property type="entry name" value="CHD"/>
    <property type="match status" value="1"/>
</dbReference>
<proteinExistence type="predicted"/>
<dbReference type="GO" id="GO:0035556">
    <property type="term" value="P:intracellular signal transduction"/>
    <property type="evidence" value="ECO:0007669"/>
    <property type="project" value="InterPro"/>
</dbReference>
<evidence type="ECO:0000313" key="4">
    <source>
        <dbReference type="Proteomes" id="UP000001208"/>
    </source>
</evidence>
<dbReference type="Pfam" id="PF00211">
    <property type="entry name" value="Guanylate_cyc"/>
    <property type="match status" value="1"/>
</dbReference>
<dbReference type="STRING" id="517418.Ctha_2658"/>
<evidence type="ECO:0000256" key="1">
    <source>
        <dbReference type="SAM" id="Phobius"/>
    </source>
</evidence>
<dbReference type="AlphaFoldDB" id="B3QYN4"/>
<dbReference type="InterPro" id="IPR001054">
    <property type="entry name" value="A/G_cyclase"/>
</dbReference>
<dbReference type="SUPFAM" id="SSF55073">
    <property type="entry name" value="Nucleotide cyclase"/>
    <property type="match status" value="1"/>
</dbReference>
<keyword evidence="1" id="KW-1133">Transmembrane helix</keyword>
<dbReference type="EMBL" id="CP001100">
    <property type="protein sequence ID" value="ACF15107.1"/>
    <property type="molecule type" value="Genomic_DNA"/>
</dbReference>
<keyword evidence="4" id="KW-1185">Reference proteome</keyword>
<protein>
    <submittedName>
        <fullName evidence="3">Putative adenylate/guanylate cyclase</fullName>
    </submittedName>
</protein>
<dbReference type="Proteomes" id="UP000001208">
    <property type="component" value="Chromosome"/>
</dbReference>
<sequence>MNIQTSRRSILAITYCWAIAAIFIGLHDFLCAYSINAFPLENPVMFFGAYVALGTLSGAVSGFFLLIFLQEPFRRKSFLAALFGQTGFCTLLLMLLYAFGVWLQASVFFGESLFAKEVLARFFAEILNAKFLRAAIFGGGLSGLTSFFLQLSEKYGQGVLWDFIRGKFYTPKEQEKIFMFLDVKSSTSMAQQIGYSTYFYLLSDFFQDLTKPIIESSGCIYQCVGDELVITWETSVGLKEARAVRCFFEMERRIEAKSAAYLEKYGVVPSFKAGMHFGSVVTGEIGVLKKDIAHLGQAITIAARIQGVCNSFNEKLLLSEELFNAISLPSNLETKAIGGVLLKGKSEPITLFAVKKKDE</sequence>